<proteinExistence type="inferred from homology"/>
<keyword evidence="12" id="KW-0997">Cell inner membrane</keyword>
<feature type="transmembrane region" description="Helical" evidence="12">
    <location>
        <begin position="268"/>
        <end position="289"/>
    </location>
</feature>
<evidence type="ECO:0000256" key="5">
    <source>
        <dbReference type="ARBA" id="ARBA00022927"/>
    </source>
</evidence>
<dbReference type="FunFam" id="1.10.3370.10:FF:000001">
    <property type="entry name" value="Preprotein translocase subunit SecY"/>
    <property type="match status" value="1"/>
</dbReference>
<evidence type="ECO:0000256" key="13">
    <source>
        <dbReference type="RuleBase" id="RU004349"/>
    </source>
</evidence>
<dbReference type="HOGENOM" id="CLU_030313_0_2_0"/>
<evidence type="ECO:0000256" key="2">
    <source>
        <dbReference type="ARBA" id="ARBA00005751"/>
    </source>
</evidence>
<dbReference type="eggNOG" id="COG0201">
    <property type="taxonomic scope" value="Bacteria"/>
</dbReference>
<sequence>MLRAFRDAFLIPELRQRMFFTLLVLAAYRLGTTIPTPGVDVARVREFLGTQAGGVFGIINLFSGGNFEQFSIFALGIMPYITAAIIMQLLVTVVPQLEKLSREGEEGRRIINQYTRIGGIALGAFQGFFLAVAFLESQGGQFLLPGWEPGWFFRFVVVVTQVAGIALLLWMAERITEYGIGNGTSLIIFAGIVAVWIPQLLSTFQLVRTGELGILNILFFLAFLILAFAGMAAFTQAERRIPVQYARKVVGRRVYGGQATYIPIKLNAANVIPIIFAAAILQIPIFLTAPFSDSPVAQAIANFFNPRGFWGLSIEVLLVIVFTYIYTAVQFDPRRIASDLREYGGFIPGVRPGEPTVKFLEHIVTRLTLWGALFLGLVAALPQIIQNLTQVQTLAFSGIGLLIVVGVSLDTLRQIESQLMLRNYEGFLSKGRIRGRGRF</sequence>
<dbReference type="PIRSF" id="PIRSF004557">
    <property type="entry name" value="SecY"/>
    <property type="match status" value="1"/>
</dbReference>
<feature type="transmembrane region" description="Helical" evidence="12">
    <location>
        <begin position="391"/>
        <end position="412"/>
    </location>
</feature>
<feature type="transmembrane region" description="Helical" evidence="12">
    <location>
        <begin position="213"/>
        <end position="234"/>
    </location>
</feature>
<dbReference type="GO" id="GO:0006605">
    <property type="term" value="P:protein targeting"/>
    <property type="evidence" value="ECO:0007669"/>
    <property type="project" value="UniProtKB-UniRule"/>
</dbReference>
<feature type="transmembrane region" description="Helical" evidence="12">
    <location>
        <begin position="114"/>
        <end position="135"/>
    </location>
</feature>
<keyword evidence="4 12" id="KW-0812">Transmembrane</keyword>
<dbReference type="GO" id="GO:0043952">
    <property type="term" value="P:protein transport by the Sec complex"/>
    <property type="evidence" value="ECO:0007669"/>
    <property type="project" value="UniProtKB-UniRule"/>
</dbReference>
<dbReference type="SUPFAM" id="SSF103491">
    <property type="entry name" value="Preprotein translocase SecY subunit"/>
    <property type="match status" value="1"/>
</dbReference>
<comment type="caution">
    <text evidence="12">Lacks conserved residue(s) required for the propagation of feature annotation.</text>
</comment>
<evidence type="ECO:0000256" key="11">
    <source>
        <dbReference type="ARBA" id="ARBA00063838"/>
    </source>
</evidence>
<gene>
    <name evidence="12" type="primary">secY</name>
    <name evidence="14" type="ordered locus">Marky_1706</name>
</gene>
<dbReference type="AlphaFoldDB" id="F2NMQ7"/>
<dbReference type="InterPro" id="IPR030659">
    <property type="entry name" value="SecY_CS"/>
</dbReference>
<evidence type="ECO:0000256" key="6">
    <source>
        <dbReference type="ARBA" id="ARBA00022989"/>
    </source>
</evidence>
<keyword evidence="3 12" id="KW-0813">Transport</keyword>
<feature type="transmembrane region" description="Helical" evidence="12">
    <location>
        <begin position="183"/>
        <end position="201"/>
    </location>
</feature>
<evidence type="ECO:0000313" key="15">
    <source>
        <dbReference type="Proteomes" id="UP000007030"/>
    </source>
</evidence>
<keyword evidence="6 12" id="KW-1133">Transmembrane helix</keyword>
<dbReference type="STRING" id="869210.Marky_1706"/>
<keyword evidence="5 12" id="KW-0653">Protein transport</keyword>
<dbReference type="OrthoDB" id="9809248at2"/>
<dbReference type="KEGG" id="mhd:Marky_1706"/>
<dbReference type="PRINTS" id="PR00303">
    <property type="entry name" value="SECYTRNLCASE"/>
</dbReference>
<evidence type="ECO:0000256" key="12">
    <source>
        <dbReference type="HAMAP-Rule" id="MF_01465"/>
    </source>
</evidence>
<dbReference type="InterPro" id="IPR026593">
    <property type="entry name" value="SecY"/>
</dbReference>
<evidence type="ECO:0000256" key="10">
    <source>
        <dbReference type="ARBA" id="ARBA00057692"/>
    </source>
</evidence>
<dbReference type="HAMAP" id="MF_01465">
    <property type="entry name" value="SecY"/>
    <property type="match status" value="1"/>
</dbReference>
<comment type="subcellular location">
    <subcellularLocation>
        <location evidence="1 12">Cell inner membrane</location>
        <topology evidence="1 12">Multi-pass membrane protein</topology>
    </subcellularLocation>
</comment>
<comment type="function">
    <text evidence="10 12">The central subunit of the protein translocation channel SecYEG. Consists of two halves formed by TMs 1-5 and 6-10. These two domains form a lateral gate at the front which open onto the bilayer between TMs 2 and 7, and are clamped together by SecE at the back. The channel is closed by both a pore ring composed of hydrophobic SecY resides and a short helix (helix 2A) on the extracellular side of the membrane which forms a plug. The plug probably moves laterally to allow the channel to open. The ring and the pore may move independently.</text>
</comment>
<evidence type="ECO:0000256" key="3">
    <source>
        <dbReference type="ARBA" id="ARBA00022448"/>
    </source>
</evidence>
<comment type="similarity">
    <text evidence="2 12 13">Belongs to the SecY/SEC61-alpha family.</text>
</comment>
<dbReference type="InterPro" id="IPR002208">
    <property type="entry name" value="SecY/SEC61-alpha"/>
</dbReference>
<evidence type="ECO:0000256" key="4">
    <source>
        <dbReference type="ARBA" id="ARBA00022692"/>
    </source>
</evidence>
<dbReference type="InterPro" id="IPR023201">
    <property type="entry name" value="SecY_dom_sf"/>
</dbReference>
<accession>F2NMQ7</accession>
<reference evidence="14 15" key="1">
    <citation type="journal article" date="2012" name="Stand. Genomic Sci.">
        <title>Complete genome sequence of the aerobic, heterotroph Marinithermus hydrothermalis type strain (T1(T)) from a deep-sea hydrothermal vent chimney.</title>
        <authorList>
            <person name="Copeland A."/>
            <person name="Gu W."/>
            <person name="Yasawong M."/>
            <person name="Lapidus A."/>
            <person name="Lucas S."/>
            <person name="Deshpande S."/>
            <person name="Pagani I."/>
            <person name="Tapia R."/>
            <person name="Cheng J.F."/>
            <person name="Goodwin L.A."/>
            <person name="Pitluck S."/>
            <person name="Liolios K."/>
            <person name="Ivanova N."/>
            <person name="Mavromatis K."/>
            <person name="Mikhailova N."/>
            <person name="Pati A."/>
            <person name="Chen A."/>
            <person name="Palaniappan K."/>
            <person name="Land M."/>
            <person name="Pan C."/>
            <person name="Brambilla E.M."/>
            <person name="Rohde M."/>
            <person name="Tindall B.J."/>
            <person name="Sikorski J."/>
            <person name="Goker M."/>
            <person name="Detter J.C."/>
            <person name="Bristow J."/>
            <person name="Eisen J.A."/>
            <person name="Markowitz V."/>
            <person name="Hugenholtz P."/>
            <person name="Kyrpides N.C."/>
            <person name="Klenk H.P."/>
            <person name="Woyke T."/>
        </authorList>
    </citation>
    <scope>NUCLEOTIDE SEQUENCE [LARGE SCALE GENOMIC DNA]</scope>
    <source>
        <strain evidence="15">DSM 14884 / JCM 11576 / T1</strain>
    </source>
</reference>
<evidence type="ECO:0000313" key="14">
    <source>
        <dbReference type="EMBL" id="AEB12441.1"/>
    </source>
</evidence>
<keyword evidence="15" id="KW-1185">Reference proteome</keyword>
<evidence type="ECO:0000256" key="7">
    <source>
        <dbReference type="ARBA" id="ARBA00023010"/>
    </source>
</evidence>
<feature type="transmembrane region" description="Helical" evidence="12">
    <location>
        <begin position="367"/>
        <end position="385"/>
    </location>
</feature>
<protein>
    <recommendedName>
        <fullName evidence="9 12">Protein translocase subunit SecY</fullName>
    </recommendedName>
</protein>
<keyword evidence="7 12" id="KW-0811">Translocation</keyword>
<feature type="transmembrane region" description="Helical" evidence="12">
    <location>
        <begin position="70"/>
        <end position="94"/>
    </location>
</feature>
<evidence type="ECO:0000256" key="8">
    <source>
        <dbReference type="ARBA" id="ARBA00023136"/>
    </source>
</evidence>
<dbReference type="NCBIfam" id="TIGR00967">
    <property type="entry name" value="3a0501s007"/>
    <property type="match status" value="1"/>
</dbReference>
<dbReference type="Proteomes" id="UP000007030">
    <property type="component" value="Chromosome"/>
</dbReference>
<dbReference type="PANTHER" id="PTHR10906">
    <property type="entry name" value="SECY/SEC61-ALPHA FAMILY MEMBER"/>
    <property type="match status" value="1"/>
</dbReference>
<keyword evidence="8 12" id="KW-0472">Membrane</keyword>
<dbReference type="EMBL" id="CP002630">
    <property type="protein sequence ID" value="AEB12441.1"/>
    <property type="molecule type" value="Genomic_DNA"/>
</dbReference>
<dbReference type="Gene3D" id="1.10.3370.10">
    <property type="entry name" value="SecY subunit domain"/>
    <property type="match status" value="1"/>
</dbReference>
<dbReference type="GO" id="GO:0005886">
    <property type="term" value="C:plasma membrane"/>
    <property type="evidence" value="ECO:0007669"/>
    <property type="project" value="UniProtKB-SubCell"/>
</dbReference>
<feature type="transmembrane region" description="Helical" evidence="12">
    <location>
        <begin position="309"/>
        <end position="329"/>
    </location>
</feature>
<dbReference type="PROSITE" id="PS00756">
    <property type="entry name" value="SECY_2"/>
    <property type="match status" value="1"/>
</dbReference>
<dbReference type="GO" id="GO:0065002">
    <property type="term" value="P:intracellular protein transmembrane transport"/>
    <property type="evidence" value="ECO:0007669"/>
    <property type="project" value="UniProtKB-UniRule"/>
</dbReference>
<comment type="subunit">
    <text evidence="11 12">Component of the Sec protein translocase complex. Heterotrimer consisting of SecY, SecE and SecG subunits. The heterotrimers can form oligomers, although 1 heterotrimer is thought to be able to translocate proteins. Interacts with the ribosome. Interacts with SecDF, and other proteins may be involved. Interacts with SecA.</text>
</comment>
<evidence type="ECO:0000256" key="9">
    <source>
        <dbReference type="ARBA" id="ARBA00039733"/>
    </source>
</evidence>
<name>F2NMQ7_MARHT</name>
<organism evidence="14 15">
    <name type="scientific">Marinithermus hydrothermalis (strain DSM 14884 / JCM 11576 / T1)</name>
    <dbReference type="NCBI Taxonomy" id="869210"/>
    <lineage>
        <taxon>Bacteria</taxon>
        <taxon>Thermotogati</taxon>
        <taxon>Deinococcota</taxon>
        <taxon>Deinococci</taxon>
        <taxon>Thermales</taxon>
        <taxon>Thermaceae</taxon>
        <taxon>Marinithermus</taxon>
    </lineage>
</organism>
<keyword evidence="12" id="KW-1003">Cell membrane</keyword>
<feature type="transmembrane region" description="Helical" evidence="12">
    <location>
        <begin position="151"/>
        <end position="171"/>
    </location>
</feature>
<evidence type="ECO:0000256" key="1">
    <source>
        <dbReference type="ARBA" id="ARBA00004429"/>
    </source>
</evidence>
<dbReference type="RefSeq" id="WP_013704488.1">
    <property type="nucleotide sequence ID" value="NC_015387.1"/>
</dbReference>
<dbReference type="Pfam" id="PF00344">
    <property type="entry name" value="SecY"/>
    <property type="match status" value="1"/>
</dbReference>